<evidence type="ECO:0000313" key="3">
    <source>
        <dbReference type="Proteomes" id="UP001162131"/>
    </source>
</evidence>
<feature type="transmembrane region" description="Helical" evidence="1">
    <location>
        <begin position="1393"/>
        <end position="1416"/>
    </location>
</feature>
<comment type="caution">
    <text evidence="2">The sequence shown here is derived from an EMBL/GenBank/DDBJ whole genome shotgun (WGS) entry which is preliminary data.</text>
</comment>
<accession>A0AAU9IKS4</accession>
<keyword evidence="3" id="KW-1185">Reference proteome</keyword>
<keyword evidence="1" id="KW-0812">Transmembrane</keyword>
<feature type="transmembrane region" description="Helical" evidence="1">
    <location>
        <begin position="12"/>
        <end position="32"/>
    </location>
</feature>
<dbReference type="EMBL" id="CAJZBQ010000001">
    <property type="protein sequence ID" value="CAG9310060.1"/>
    <property type="molecule type" value="Genomic_DNA"/>
</dbReference>
<reference evidence="2" key="1">
    <citation type="submission" date="2021-09" db="EMBL/GenBank/DDBJ databases">
        <authorList>
            <consortium name="AG Swart"/>
            <person name="Singh M."/>
            <person name="Singh A."/>
            <person name="Seah K."/>
            <person name="Emmerich C."/>
        </authorList>
    </citation>
    <scope>NUCLEOTIDE SEQUENCE</scope>
    <source>
        <strain evidence="2">ATCC30299</strain>
    </source>
</reference>
<dbReference type="Proteomes" id="UP001162131">
    <property type="component" value="Unassembled WGS sequence"/>
</dbReference>
<evidence type="ECO:0000256" key="1">
    <source>
        <dbReference type="SAM" id="Phobius"/>
    </source>
</evidence>
<name>A0AAU9IKS4_9CILI</name>
<protein>
    <submittedName>
        <fullName evidence="2">Uncharacterized protein</fullName>
    </submittedName>
</protein>
<proteinExistence type="predicted"/>
<keyword evidence="1" id="KW-1133">Transmembrane helix</keyword>
<evidence type="ECO:0000313" key="2">
    <source>
        <dbReference type="EMBL" id="CAG9310060.1"/>
    </source>
</evidence>
<gene>
    <name evidence="2" type="ORF">BSTOLATCC_MIC272</name>
</gene>
<organism evidence="2 3">
    <name type="scientific">Blepharisma stoltei</name>
    <dbReference type="NCBI Taxonomy" id="1481888"/>
    <lineage>
        <taxon>Eukaryota</taxon>
        <taxon>Sar</taxon>
        <taxon>Alveolata</taxon>
        <taxon>Ciliophora</taxon>
        <taxon>Postciliodesmatophora</taxon>
        <taxon>Heterotrichea</taxon>
        <taxon>Heterotrichida</taxon>
        <taxon>Blepharismidae</taxon>
        <taxon>Blepharisma</taxon>
    </lineage>
</organism>
<keyword evidence="1" id="KW-0472">Membrane</keyword>
<sequence length="1442" mass="169465">MIKILLGFFRKIIFVDFIILMWKIYWLLWSLASSLNLLENFGDIYLTNGEFVEFPLSRYFEGNNLTFSLSGSNTLNKKPELNSKFDLQLFAFIPNLNQTYKAQDKQFLIWNQNGDELIADFFQNEIIIYKFSFLFQNYTVVYNYKIENQYKNTYIEDIRLITPSYIFYYLLIHVRQQENFDEKLIWRNDIYVLNLVNLINEYPLWVNISEITYSSKIIIGSGSIAYCLPIYFEIDNVNTLNIYNIEKIYNPILLQKINKYRLFPDKNMKVLDVLMRENWFFTVIDANIGIIFFKRLLLKDGLFREQGFISLEYLSPFIVPWIAIESKNKYIYINTKAGIFIVESPSRIIEMIPNIEIHGKYLSFSLFQQTKEYYIAQASSILSIISGSTSKYRLSDIDLKEKIGKDFEMHGTVGIFEDQITKNIYYVRRDKDGIRIFLMVIEEWTLTIWGDSNHTLNIEATELSSKMSSLSSTMNVISLPENSKEIYYINEYKPSSVVPINFSLYEWRNNRSIYLYPTDYFSGQNLNFIVKEPYVDYLTIEAYPIEKLHYLETKTISSSVRDVQIENGWEIYFYDESIFGLIRNFREFAINIKNPKKVLTCYNYQIIYFEPSIKQYSILAINGEFLTFDSFISDIECLFFKSWNNLFLCANSSQVNLYYCNEIQIVKFASFDASLIHEKPWNITDITFFKWHYIYILNQENEIIIISITDIYIVDATYYISLVKLLKHFQKIVASETFIYLINQESVDIYTYPTTLNKTLKTFITGNVIQACATYNLLYLHIADYLLIYDFSEPTLNSLFFIKKLGKSDVISIDIQYWPNTICIAYEQEGQKMYDMYQVACENNSENNLYKCKTVGKVMITAVQPHLLTESEYSILISIIAYNEFDIKTIDVPLNLNSNGFYPRFKSTYWQIPNEISYDETFEVDLSQVFFGQNLNFSLNINGLDEKNQNKMISPAEIAERVEKISEYHTKDGLIIYDYMMIPNTNFSIILSDEGFTVINSANYVASWNIKIDKYTKYQNPICKHMDNFKYMKNGLLLISVSCIYTFEEEIPQSGWISINKYSLYSLIIFELDTINFKIIRLKEMPIDYDIFHLKLATINDSLFEIMTLFKNDYDSISIENKNLIRVRGIWDITELTLTLTEKINFFTLSLVSFSPYFMDFKVKNDDQVYWYFGEHPSNIKIVETSQRNSSKVIKNIKIENELNYIGTLGICGDFLFTIDEESNLKKYLISNFTELNLEALYNSYSSVFIEFITQVSELICSDNLQYVVSFLKMLSDSNYIRVWDLNTSKVSSIVSNVYLSNIHSMNYLGRVIFINANTFIALESVNDNFKTFRINPSVLTIKKLSKNQYYSMINEWGSNAFDIFVTVNNENGSIRSTLLKIKRQEPVEEGDYAWWIFTFAVLAILLIAIAVICFYKKLKKDKQSKQPITKSILMKEMKVHD</sequence>